<sequence>MINFGTLPEPDALECNVVSKPICRVLNSDPFTAILTTWVSMQLTWITMLLLVQLVQISRAQTTYENMHSQRLHSRGHLESAGPVSRGMGPDAAFPNRIHGALGHHGHHHGEGWFSHWKKLLGLDTFVATAQDGLSSRNRSRHDRNPFSRGVITNCKDFCCDPAPIFGKRDTGVAMLDGEVINYTRMYERPSRMKLRTRHGDQSDGTYQGVSTDDTV</sequence>
<dbReference type="Proteomes" id="UP000750711">
    <property type="component" value="Unassembled WGS sequence"/>
</dbReference>
<evidence type="ECO:0000313" key="3">
    <source>
        <dbReference type="Proteomes" id="UP000750711"/>
    </source>
</evidence>
<dbReference type="EMBL" id="JAGHQM010000032">
    <property type="protein sequence ID" value="KAH0566139.1"/>
    <property type="molecule type" value="Genomic_DNA"/>
</dbReference>
<reference evidence="2" key="1">
    <citation type="submission" date="2021-03" db="EMBL/GenBank/DDBJ databases">
        <title>Comparative genomics and phylogenomic investigation of the class Geoglossomycetes provide insights into ecological specialization and systematics.</title>
        <authorList>
            <person name="Melie T."/>
            <person name="Pirro S."/>
            <person name="Miller A.N."/>
            <person name="Quandt A."/>
        </authorList>
    </citation>
    <scope>NUCLEOTIDE SEQUENCE</scope>
    <source>
        <strain evidence="2">CAQ_001_2017</strain>
    </source>
</reference>
<protein>
    <submittedName>
        <fullName evidence="2">Uncharacterized protein</fullName>
    </submittedName>
</protein>
<comment type="caution">
    <text evidence="2">The sequence shown here is derived from an EMBL/GenBank/DDBJ whole genome shotgun (WGS) entry which is preliminary data.</text>
</comment>
<evidence type="ECO:0000256" key="1">
    <source>
        <dbReference type="SAM" id="MobiDB-lite"/>
    </source>
</evidence>
<organism evidence="2 3">
    <name type="scientific">Trichoglossum hirsutum</name>
    <dbReference type="NCBI Taxonomy" id="265104"/>
    <lineage>
        <taxon>Eukaryota</taxon>
        <taxon>Fungi</taxon>
        <taxon>Dikarya</taxon>
        <taxon>Ascomycota</taxon>
        <taxon>Pezizomycotina</taxon>
        <taxon>Geoglossomycetes</taxon>
        <taxon>Geoglossales</taxon>
        <taxon>Geoglossaceae</taxon>
        <taxon>Trichoglossum</taxon>
    </lineage>
</organism>
<keyword evidence="3" id="KW-1185">Reference proteome</keyword>
<feature type="region of interest" description="Disordered" evidence="1">
    <location>
        <begin position="193"/>
        <end position="216"/>
    </location>
</feature>
<proteinExistence type="predicted"/>
<name>A0A9P8LIZ6_9PEZI</name>
<accession>A0A9P8LIZ6</accession>
<dbReference type="AlphaFoldDB" id="A0A9P8LIZ6"/>
<feature type="compositionally biased region" description="Polar residues" evidence="1">
    <location>
        <begin position="203"/>
        <end position="216"/>
    </location>
</feature>
<gene>
    <name evidence="2" type="ORF">GP486_000469</name>
</gene>
<evidence type="ECO:0000313" key="2">
    <source>
        <dbReference type="EMBL" id="KAH0566139.1"/>
    </source>
</evidence>